<keyword evidence="5" id="KW-0238">DNA-binding</keyword>
<dbReference type="InterPro" id="IPR015943">
    <property type="entry name" value="WD40/YVTN_repeat-like_dom_sf"/>
</dbReference>
<dbReference type="KEGG" id="bsa:Bacsa_3401"/>
<dbReference type="FunFam" id="1.10.287.130:FF:000045">
    <property type="entry name" value="Two-component system sensor histidine kinase/response regulator"/>
    <property type="match status" value="1"/>
</dbReference>
<keyword evidence="13" id="KW-1185">Reference proteome</keyword>
<dbReference type="SUPFAM" id="SSF52172">
    <property type="entry name" value="CheY-like"/>
    <property type="match status" value="1"/>
</dbReference>
<dbReference type="InterPro" id="IPR018062">
    <property type="entry name" value="HTH_AraC-typ_CS"/>
</dbReference>
<dbReference type="InterPro" id="IPR001789">
    <property type="entry name" value="Sig_transdc_resp-reg_receiver"/>
</dbReference>
<dbReference type="Pfam" id="PF00072">
    <property type="entry name" value="Response_reg"/>
    <property type="match status" value="1"/>
</dbReference>
<dbReference type="GO" id="GO:0003700">
    <property type="term" value="F:DNA-binding transcription factor activity"/>
    <property type="evidence" value="ECO:0007669"/>
    <property type="project" value="InterPro"/>
</dbReference>
<dbReference type="SMART" id="SM00387">
    <property type="entry name" value="HATPase_c"/>
    <property type="match status" value="1"/>
</dbReference>
<evidence type="ECO:0000256" key="3">
    <source>
        <dbReference type="ARBA" id="ARBA00022553"/>
    </source>
</evidence>
<dbReference type="Gene3D" id="3.30.565.10">
    <property type="entry name" value="Histidine kinase-like ATPase, C-terminal domain"/>
    <property type="match status" value="1"/>
</dbReference>
<dbReference type="PROSITE" id="PS50109">
    <property type="entry name" value="HIS_KIN"/>
    <property type="match status" value="1"/>
</dbReference>
<evidence type="ECO:0000256" key="5">
    <source>
        <dbReference type="ARBA" id="ARBA00023125"/>
    </source>
</evidence>
<reference evidence="12 13" key="1">
    <citation type="journal article" date="2011" name="Stand. Genomic Sci.">
        <title>Complete genome sequence of Bacteroides salanitronis type strain (BL78).</title>
        <authorList>
            <person name="Gronow S."/>
            <person name="Held B."/>
            <person name="Lucas S."/>
            <person name="Lapidus A."/>
            <person name="Del Rio T.G."/>
            <person name="Nolan M."/>
            <person name="Tice H."/>
            <person name="Deshpande S."/>
            <person name="Cheng J.F."/>
            <person name="Pitluck S."/>
            <person name="Liolios K."/>
            <person name="Pagani I."/>
            <person name="Ivanova N."/>
            <person name="Mavromatis K."/>
            <person name="Pati A."/>
            <person name="Tapia R."/>
            <person name="Han C."/>
            <person name="Goodwin L."/>
            <person name="Chen A."/>
            <person name="Palaniappan K."/>
            <person name="Land M."/>
            <person name="Hauser L."/>
            <person name="Chang Y.J."/>
            <person name="Jeffries C.D."/>
            <person name="Brambilla E.M."/>
            <person name="Rohde M."/>
            <person name="Goker M."/>
            <person name="Detter J.C."/>
            <person name="Woyke T."/>
            <person name="Bristow J."/>
            <person name="Markowitz V."/>
            <person name="Hugenholtz P."/>
            <person name="Kyrpides N.C."/>
            <person name="Klenk H.P."/>
            <person name="Eisen J.A."/>
        </authorList>
    </citation>
    <scope>NUCLEOTIDE SEQUENCE [LARGE SCALE GENOMIC DNA]</scope>
    <source>
        <strain evidence="12 13">DSM 18170</strain>
    </source>
</reference>
<feature type="transmembrane region" description="Helical" evidence="8">
    <location>
        <begin position="882"/>
        <end position="902"/>
    </location>
</feature>
<dbReference type="CDD" id="cd00082">
    <property type="entry name" value="HisKA"/>
    <property type="match status" value="1"/>
</dbReference>
<dbReference type="PROSITE" id="PS50110">
    <property type="entry name" value="RESPONSE_REGULATORY"/>
    <property type="match status" value="1"/>
</dbReference>
<keyword evidence="3 7" id="KW-0597">Phosphoprotein</keyword>
<keyword evidence="8" id="KW-0472">Membrane</keyword>
<dbReference type="InterPro" id="IPR036097">
    <property type="entry name" value="HisK_dim/P_sf"/>
</dbReference>
<evidence type="ECO:0000256" key="1">
    <source>
        <dbReference type="ARBA" id="ARBA00000085"/>
    </source>
</evidence>
<dbReference type="InterPro" id="IPR036890">
    <property type="entry name" value="HATPase_C_sf"/>
</dbReference>
<feature type="domain" description="Response regulatory" evidence="11">
    <location>
        <begin position="1197"/>
        <end position="1312"/>
    </location>
</feature>
<dbReference type="SUPFAM" id="SSF55874">
    <property type="entry name" value="ATPase domain of HSP90 chaperone/DNA topoisomerase II/histidine kinase"/>
    <property type="match status" value="1"/>
</dbReference>
<evidence type="ECO:0000256" key="8">
    <source>
        <dbReference type="SAM" id="Phobius"/>
    </source>
</evidence>
<keyword evidence="8" id="KW-1133">Transmembrane helix</keyword>
<dbReference type="InterPro" id="IPR005467">
    <property type="entry name" value="His_kinase_dom"/>
</dbReference>
<dbReference type="GO" id="GO:0000155">
    <property type="term" value="F:phosphorelay sensor kinase activity"/>
    <property type="evidence" value="ECO:0007669"/>
    <property type="project" value="InterPro"/>
</dbReference>
<dbReference type="PANTHER" id="PTHR43547:SF2">
    <property type="entry name" value="HYBRID SIGNAL TRANSDUCTION HISTIDINE KINASE C"/>
    <property type="match status" value="1"/>
</dbReference>
<dbReference type="SUPFAM" id="SSF63829">
    <property type="entry name" value="Calcium-dependent phosphotriesterase"/>
    <property type="match status" value="2"/>
</dbReference>
<proteinExistence type="predicted"/>
<dbReference type="SUPFAM" id="SSF50998">
    <property type="entry name" value="Quinoprotein alcohol dehydrogenase-like"/>
    <property type="match status" value="1"/>
</dbReference>
<evidence type="ECO:0000313" key="12">
    <source>
        <dbReference type="EMBL" id="ADY37926.1"/>
    </source>
</evidence>
<dbReference type="Gene3D" id="2.130.10.10">
    <property type="entry name" value="YVTN repeat-like/Quinoprotein amine dehydrogenase"/>
    <property type="match status" value="3"/>
</dbReference>
<dbReference type="EMBL" id="CP002530">
    <property type="protein sequence ID" value="ADY37926.1"/>
    <property type="molecule type" value="Genomic_DNA"/>
</dbReference>
<dbReference type="InterPro" id="IPR004358">
    <property type="entry name" value="Sig_transdc_His_kin-like_C"/>
</dbReference>
<dbReference type="PANTHER" id="PTHR43547">
    <property type="entry name" value="TWO-COMPONENT HISTIDINE KINASE"/>
    <property type="match status" value="1"/>
</dbReference>
<dbReference type="HOGENOM" id="CLU_000445_28_1_10"/>
<dbReference type="eggNOG" id="COG0745">
    <property type="taxonomic scope" value="Bacteria"/>
</dbReference>
<keyword evidence="4" id="KW-0805">Transcription regulation</keyword>
<sequence>MPFPKFFVHLPHYIIRCMRNMKRILSLFIITIGICFKALAGVEVRSSRLTVSDGLANNSVRCIYQDRKGFIWFGTLDGLNRYDGSSFLTFLPERGKGISLSDHRMYRLKEDKNGFLWIRHTPSVFSCYDLKKGQVVDFTGCGENMWYYSQIYVPDKAGEDVWLWGNQAGCRRVTCREGVLSSEFFRKGKGLESDAVNHIRPDGKGGVWIATPNGLYHWAEGKLAETASGLNIRYIHVYQGNAYFFATDGTMYTSDGEGRVKRLDQASVRRKTGFDGYIFYRDEWMVYASTGNYCFNFTQGRFVKPNPKLDVHHVQIIEDNKRDFWIYNNTGTVRYVQAAGGEVREFRLMSDEDLDYIDEERYSIVHDSRGLLWIATYGNGLYVYDLQKGDMQHFTVGERGGTNSVISSDYLLCLMEDRLGNMWVSSEFTGIDKLSIMDDGAFYVYPNGEEKINRSNTVRSLSCLDGSDLYIATRTGDVVVYDSRFLVKHVLKANTNMYAVEKDDEGRVWYGTRGKGVMVGDEQYAHHSGDSASLSSNQVYNLYKDSRGRMWVATLGGGLNLAVREGGTYRFRSFFLEEGANRVRTVCEDADGWMWMGTDKGVFVFHPDTLLKDPDAYYNYTLENGDLYSNEIRSIVRDSEGCVWIAETGAGFSYCMPGGDYAHLKFTHYGMTDGLVNNMVQDFVEDLRGDMWISTEYGISCFDRETKLFENYFFSTNVLGNIYTENCGIRLPDGRLAFGTNYGLNIIHPESLVADVGNKSVVTFTDLKLDGVSVRPGDAHSPLESALPYLSEIKLQYYQNSFVIDFSTLDYVRQGIQQFSYRLDGYEKVWSKPSPLSFAAYKNLRPGTYRLRVKASNSLGVWSEKESVLKITVMPPFWETGWAYLIYVLVAGGLLYLAFSIFSKMNALRNQIKVEEQLTEYKLVFFTNISHEFRTPLTLIQNALEKIHRAGKLPKEIASSVSLMDKSTGRMLRLINQLLEFRKMQNNKLSLALEKADVMEFLRDITLSFNDIIESKQMQFRFVPSVKKYEMFIDRSMLDKIVYNLLSNAFKYTPSGGKILLAATADEAGKKFVIRVSDTGVGIPKEKRDELFKRFAKSRFSGSSMGIGLHLTRELVAALKGTIAYEENTGAGGGSVFIVTLPLDASVYEEKDFLIQDNVILREEEHAEKQQAEWLLQDKEEWQEKDAGPSGPLNHRKVLVIEDDTDVREFLKSELGKYFEVTAASDGKSGLKEAHANDFDLIISDVMMPGHSGFEITRQLKNDFETSHVPIILLTALDANESHLEGIDSGADAYITKPFSMNLLLARAFRLIEQRDRLRKKFSNDPSAKLSPALCTTDRDKQFTERLALILEKNMQNAQLSVDELAGMMGIGRSVFYRKVRGITGYSPNEYLRIIRMKKAAELLAQSDTFTIAEVAREVGVNDPFYFSKCFKAQFGVTPSAYQKSGGMKDENEDEE</sequence>
<evidence type="ECO:0000259" key="9">
    <source>
        <dbReference type="PROSITE" id="PS01124"/>
    </source>
</evidence>
<dbReference type="Gene3D" id="1.10.10.60">
    <property type="entry name" value="Homeodomain-like"/>
    <property type="match status" value="2"/>
</dbReference>
<feature type="domain" description="Histidine kinase" evidence="10">
    <location>
        <begin position="928"/>
        <end position="1145"/>
    </location>
</feature>
<dbReference type="InterPro" id="IPR011047">
    <property type="entry name" value="Quinoprotein_ADH-like_sf"/>
</dbReference>
<comment type="catalytic activity">
    <reaction evidence="1">
        <text>ATP + protein L-histidine = ADP + protein N-phospho-L-histidine.</text>
        <dbReference type="EC" id="2.7.13.3"/>
    </reaction>
</comment>
<keyword evidence="8" id="KW-0812">Transmembrane</keyword>
<keyword evidence="12" id="KW-0808">Transferase</keyword>
<dbReference type="InterPro" id="IPR011006">
    <property type="entry name" value="CheY-like_superfamily"/>
</dbReference>
<dbReference type="PROSITE" id="PS00041">
    <property type="entry name" value="HTH_ARAC_FAMILY_1"/>
    <property type="match status" value="1"/>
</dbReference>
<accession>F0R6M1</accession>
<dbReference type="SMART" id="SM00448">
    <property type="entry name" value="REC"/>
    <property type="match status" value="1"/>
</dbReference>
<dbReference type="Gene3D" id="3.40.50.2300">
    <property type="match status" value="1"/>
</dbReference>
<dbReference type="Pfam" id="PF07495">
    <property type="entry name" value="Y_Y_Y"/>
    <property type="match status" value="1"/>
</dbReference>
<dbReference type="InterPro" id="IPR011110">
    <property type="entry name" value="Reg_prop"/>
</dbReference>
<dbReference type="InterPro" id="IPR018060">
    <property type="entry name" value="HTH_AraC"/>
</dbReference>
<dbReference type="STRING" id="667015.Bacsa_3401"/>
<organism evidence="12 13">
    <name type="scientific">Phocaeicola salanitronis (strain DSM 18170 / JCM 13657 / CCUG 60908 / BL78)</name>
    <name type="common">Bacteroides salanitronis</name>
    <dbReference type="NCBI Taxonomy" id="667015"/>
    <lineage>
        <taxon>Bacteria</taxon>
        <taxon>Pseudomonadati</taxon>
        <taxon>Bacteroidota</taxon>
        <taxon>Bacteroidia</taxon>
        <taxon>Bacteroidales</taxon>
        <taxon>Bacteroidaceae</taxon>
        <taxon>Phocaeicola</taxon>
    </lineage>
</organism>
<evidence type="ECO:0000256" key="7">
    <source>
        <dbReference type="PROSITE-ProRule" id="PRU00169"/>
    </source>
</evidence>
<evidence type="ECO:0000256" key="2">
    <source>
        <dbReference type="ARBA" id="ARBA00012438"/>
    </source>
</evidence>
<dbReference type="Gene3D" id="2.60.40.10">
    <property type="entry name" value="Immunoglobulins"/>
    <property type="match status" value="1"/>
</dbReference>
<evidence type="ECO:0000313" key="13">
    <source>
        <dbReference type="Proteomes" id="UP000007486"/>
    </source>
</evidence>
<dbReference type="FunFam" id="2.60.40.10:FF:000791">
    <property type="entry name" value="Two-component system sensor histidine kinase/response regulator"/>
    <property type="match status" value="1"/>
</dbReference>
<dbReference type="Pfam" id="PF02518">
    <property type="entry name" value="HATPase_c"/>
    <property type="match status" value="1"/>
</dbReference>
<dbReference type="Proteomes" id="UP000007486">
    <property type="component" value="Chromosome"/>
</dbReference>
<protein>
    <recommendedName>
        <fullName evidence="2">histidine kinase</fullName>
        <ecNumber evidence="2">2.7.13.3</ecNumber>
    </recommendedName>
</protein>
<dbReference type="Gene3D" id="1.10.287.130">
    <property type="match status" value="1"/>
</dbReference>
<dbReference type="PROSITE" id="PS01124">
    <property type="entry name" value="HTH_ARAC_FAMILY_2"/>
    <property type="match status" value="1"/>
</dbReference>
<feature type="modified residue" description="4-aspartylphosphate" evidence="7">
    <location>
        <position position="1245"/>
    </location>
</feature>
<evidence type="ECO:0000256" key="4">
    <source>
        <dbReference type="ARBA" id="ARBA00023015"/>
    </source>
</evidence>
<dbReference type="InterPro" id="IPR009057">
    <property type="entry name" value="Homeodomain-like_sf"/>
</dbReference>
<dbReference type="SMART" id="SM00388">
    <property type="entry name" value="HisKA"/>
    <property type="match status" value="1"/>
</dbReference>
<dbReference type="SUPFAM" id="SSF46689">
    <property type="entry name" value="Homeodomain-like"/>
    <property type="match status" value="1"/>
</dbReference>
<dbReference type="eggNOG" id="COG3292">
    <property type="taxonomic scope" value="Bacteria"/>
</dbReference>
<dbReference type="PRINTS" id="PR00344">
    <property type="entry name" value="BCTRLSENSOR"/>
</dbReference>
<keyword evidence="6" id="KW-0804">Transcription</keyword>
<gene>
    <name evidence="12" type="ordered locus">Bacsa_3401</name>
</gene>
<dbReference type="GO" id="GO:0043565">
    <property type="term" value="F:sequence-specific DNA binding"/>
    <property type="evidence" value="ECO:0007669"/>
    <property type="project" value="InterPro"/>
</dbReference>
<keyword evidence="12" id="KW-0418">Kinase</keyword>
<dbReference type="InterPro" id="IPR003594">
    <property type="entry name" value="HATPase_dom"/>
</dbReference>
<dbReference type="Pfam" id="PF12833">
    <property type="entry name" value="HTH_18"/>
    <property type="match status" value="1"/>
</dbReference>
<dbReference type="CDD" id="cd17574">
    <property type="entry name" value="REC_OmpR"/>
    <property type="match status" value="1"/>
</dbReference>
<dbReference type="SMART" id="SM00342">
    <property type="entry name" value="HTH_ARAC"/>
    <property type="match status" value="1"/>
</dbReference>
<evidence type="ECO:0000259" key="11">
    <source>
        <dbReference type="PROSITE" id="PS50110"/>
    </source>
</evidence>
<feature type="domain" description="HTH araC/xylS-type" evidence="9">
    <location>
        <begin position="1345"/>
        <end position="1445"/>
    </location>
</feature>
<dbReference type="eggNOG" id="COG5002">
    <property type="taxonomic scope" value="Bacteria"/>
</dbReference>
<dbReference type="InterPro" id="IPR013783">
    <property type="entry name" value="Ig-like_fold"/>
</dbReference>
<evidence type="ECO:0000256" key="6">
    <source>
        <dbReference type="ARBA" id="ARBA00023163"/>
    </source>
</evidence>
<dbReference type="SUPFAM" id="SSF47384">
    <property type="entry name" value="Homodimeric domain of signal transducing histidine kinase"/>
    <property type="match status" value="1"/>
</dbReference>
<dbReference type="InterPro" id="IPR011123">
    <property type="entry name" value="Y_Y_Y"/>
</dbReference>
<dbReference type="InterPro" id="IPR003661">
    <property type="entry name" value="HisK_dim/P_dom"/>
</dbReference>
<dbReference type="Pfam" id="PF07494">
    <property type="entry name" value="Reg_prop"/>
    <property type="match status" value="3"/>
</dbReference>
<name>F0R6M1_PHOSB</name>
<dbReference type="Pfam" id="PF00512">
    <property type="entry name" value="HisKA"/>
    <property type="match status" value="1"/>
</dbReference>
<evidence type="ECO:0000259" key="10">
    <source>
        <dbReference type="PROSITE" id="PS50109"/>
    </source>
</evidence>
<dbReference type="EC" id="2.7.13.3" evidence="2"/>